<accession>X1BPV3</accession>
<name>X1BPV3_9ZZZZ</name>
<reference evidence="1" key="1">
    <citation type="journal article" date="2014" name="Front. Microbiol.">
        <title>High frequency of phylogenetically diverse reductive dehalogenase-homologous genes in deep subseafloor sedimentary metagenomes.</title>
        <authorList>
            <person name="Kawai M."/>
            <person name="Futagami T."/>
            <person name="Toyoda A."/>
            <person name="Takaki Y."/>
            <person name="Nishi S."/>
            <person name="Hori S."/>
            <person name="Arai W."/>
            <person name="Tsubouchi T."/>
            <person name="Morono Y."/>
            <person name="Uchiyama I."/>
            <person name="Ito T."/>
            <person name="Fujiyama A."/>
            <person name="Inagaki F."/>
            <person name="Takami H."/>
        </authorList>
    </citation>
    <scope>NUCLEOTIDE SEQUENCE</scope>
    <source>
        <strain evidence="1">Expedition CK06-06</strain>
    </source>
</reference>
<dbReference type="AlphaFoldDB" id="X1BPV3"/>
<comment type="caution">
    <text evidence="1">The sequence shown here is derived from an EMBL/GenBank/DDBJ whole genome shotgun (WGS) entry which is preliminary data.</text>
</comment>
<dbReference type="EMBL" id="BART01022487">
    <property type="protein sequence ID" value="GAG97000.1"/>
    <property type="molecule type" value="Genomic_DNA"/>
</dbReference>
<organism evidence="1">
    <name type="scientific">marine sediment metagenome</name>
    <dbReference type="NCBI Taxonomy" id="412755"/>
    <lineage>
        <taxon>unclassified sequences</taxon>
        <taxon>metagenomes</taxon>
        <taxon>ecological metagenomes</taxon>
    </lineage>
</organism>
<proteinExistence type="predicted"/>
<feature type="non-terminal residue" evidence="1">
    <location>
        <position position="169"/>
    </location>
</feature>
<sequence>MYEDNPKKESADERIKRWMKTTYDEEVRLLKKVLPSASPEKAQEIEGTIQFLQDEIGKNQYAFVGPFYNSLDELPPEYKEAIYPLLYGAFNRAIHPNIKLLSDLVRQKDNKRTFQSDLEEVRVQDLKIYGMTAAFNILAITRIHYEWDYKGMKSEYLAIKNELAGQRVK</sequence>
<gene>
    <name evidence="1" type="ORF">S01H4_41155</name>
</gene>
<protein>
    <submittedName>
        <fullName evidence="1">Uncharacterized protein</fullName>
    </submittedName>
</protein>
<evidence type="ECO:0000313" key="1">
    <source>
        <dbReference type="EMBL" id="GAG97000.1"/>
    </source>
</evidence>